<sequence length="1308" mass="146147">MSTASLPASVEALSLQSTAQTSQFPGCFPTLNPMDIYRQHIAEELSKASGIDAQKIYPRIAWTSTLDKGDLSLPVASLQIKQNPVELAKDLVSKFPASDLIHPPTQLGPHIQFFCKRQPLSNNVLGRILKEKAAYGTNGNQGQKDPSDPSKGQKKIIIEFSSPNIAKPFHAGHLRSTIIGGFLANIYTVMGWNVIKMNYLGDWGKQYGLLANGFKDYGNEEALIKDPINHLFDVYVKVNRQVSEQDGPIKELKEQIKTKKEKNEDVAELEAQLAKLVDVSEDEKARRYFKSMEDGDPEALALWRKFRDLSIEKYKQTYARLNIDFDVYSGESQIKSESMTDAYKLMEEAGVSEKSEGAVIVDFTKHGAKKLGKAIIVRKDGTPLYLTRDIGAITERDNEYHFDKMIYVVAAQQDLHLAQLFKVTELMGHKDLASRCQHINFGMVRGMSTRKGTVKFLDDILRDVGDKMHEVMKKNEVKYAQVEDPEKTADILGITSVMVQDMTGKRVNGYDFNLDAMTSFEGDTGPYLQYAHARLCSMTRKSELDVNELVNANFDLLTEQHAVDLVRLLAQWPDVLLQTAKTLEPITVLSYLFRMTHMLSSSYDVLKVIGSEPDVKQARMALYASARQVLNNGMRVLGLSPVERSGSSPKVEPYIQPKPGTTSDNNVFVSTLDRDFMGDHPPLNASKTLDLEQNDSGHFLMNETVRNFSWQGLTVTVKDRETKRSRDLLNDISGDVQHGELVALMGPSGCGKTTLLNVLARRAASSGAKVLGETYVNDAEVDSRTFQRVTSYVEQEDVLIGSLTVQETLKFAADLSLPSSVSKRQRMDRIRTLLEAFGIQNQANTLVGTPIRKGISGGQKRRVSVASQLITNPRILFLDEPTSGLDSTASFEVMSYAKQLAQANNLLIIASIHQPSTSTFRLFDKLLLLSAGKTCYFGAISAVENYFSEIGYPIPANTNPAEFLLETVSSDFDNSKDLAEERLRAIQTAWANSTQAKSGTRQVSERVRSTEKLVNKDSMEETARAGTGSITVALLHRSFVKSYRDVIAYGIRIAMYLGLAIMMGTVWLRLHPSQEYIQPFINAIFFGSAFMSFMAVAYVPAFLEDRAIFTKERANGLYGVTPFMISNFLIGLPYLFLISLLFSIVSYWLSNFQPTAEAFFTWVMWIFLDLVAAESLVVLVTSIFPNFVIALALVAFANGLWMSVGGFMVTQTILNPFWKYVFHYIDYQAYVFQGMMVNEFSKRNYSCGADCRCMWSTDLEDQCLIRGTGVLESYGYSTGRTGKWVGILLGIIAGYRILGWIALYLRKN</sequence>
<dbReference type="SUPFAM" id="SSF52540">
    <property type="entry name" value="P-loop containing nucleoside triphosphate hydrolases"/>
    <property type="match status" value="1"/>
</dbReference>
<dbReference type="Pfam" id="PF03485">
    <property type="entry name" value="Arg_tRNA_synt_N"/>
    <property type="match status" value="1"/>
</dbReference>
<name>A0A135LHH8_PENPA</name>
<dbReference type="RefSeq" id="XP_040646977.1">
    <property type="nucleotide sequence ID" value="XM_040790024.1"/>
</dbReference>
<dbReference type="InterPro" id="IPR052215">
    <property type="entry name" value="Plant_ABCG"/>
</dbReference>
<evidence type="ECO:0000259" key="19">
    <source>
        <dbReference type="PROSITE" id="PS50893"/>
    </source>
</evidence>
<dbReference type="InterPro" id="IPR001278">
    <property type="entry name" value="Arg-tRNA-ligase"/>
</dbReference>
<feature type="transmembrane region" description="Helical" evidence="18">
    <location>
        <begin position="1123"/>
        <end position="1147"/>
    </location>
</feature>
<reference evidence="20 21" key="1">
    <citation type="journal article" date="2016" name="BMC Genomics">
        <title>Genome sequencing and secondary metabolism of the postharvest pathogen Penicillium griseofulvum.</title>
        <authorList>
            <person name="Banani H."/>
            <person name="Marcet-Houben M."/>
            <person name="Ballester A.R."/>
            <person name="Abbruscato P."/>
            <person name="Gonzalez-Candelas L."/>
            <person name="Gabaldon T."/>
            <person name="Spadaro D."/>
        </authorList>
    </citation>
    <scope>NUCLEOTIDE SEQUENCE [LARGE SCALE GENOMIC DNA]</scope>
    <source>
        <strain evidence="20 21">PG3</strain>
    </source>
</reference>
<comment type="catalytic activity">
    <reaction evidence="15">
        <text>tRNA(Arg) + L-arginine + ATP = L-arginyl-tRNA(Arg) + AMP + diphosphate</text>
        <dbReference type="Rhea" id="RHEA:20301"/>
        <dbReference type="Rhea" id="RHEA-COMP:9658"/>
        <dbReference type="Rhea" id="RHEA-COMP:9673"/>
        <dbReference type="ChEBI" id="CHEBI:30616"/>
        <dbReference type="ChEBI" id="CHEBI:32682"/>
        <dbReference type="ChEBI" id="CHEBI:33019"/>
        <dbReference type="ChEBI" id="CHEBI:78442"/>
        <dbReference type="ChEBI" id="CHEBI:78513"/>
        <dbReference type="ChEBI" id="CHEBI:456215"/>
        <dbReference type="EC" id="6.1.1.19"/>
    </reaction>
</comment>
<feature type="transmembrane region" description="Helical" evidence="18">
    <location>
        <begin position="1187"/>
        <end position="1209"/>
    </location>
</feature>
<feature type="coiled-coil region" evidence="16">
    <location>
        <begin position="249"/>
        <end position="286"/>
    </location>
</feature>
<dbReference type="InterPro" id="IPR027417">
    <property type="entry name" value="P-loop_NTPase"/>
</dbReference>
<feature type="transmembrane region" description="Helical" evidence="18">
    <location>
        <begin position="1080"/>
        <end position="1103"/>
    </location>
</feature>
<evidence type="ECO:0000256" key="10">
    <source>
        <dbReference type="ARBA" id="ARBA00022917"/>
    </source>
</evidence>
<evidence type="ECO:0000256" key="2">
    <source>
        <dbReference type="ARBA" id="ARBA00005594"/>
    </source>
</evidence>
<evidence type="ECO:0000256" key="9">
    <source>
        <dbReference type="ARBA" id="ARBA00022840"/>
    </source>
</evidence>
<feature type="region of interest" description="Disordered" evidence="17">
    <location>
        <begin position="641"/>
        <end position="663"/>
    </location>
</feature>
<dbReference type="CDD" id="cd07956">
    <property type="entry name" value="Anticodon_Ia_Arg"/>
    <property type="match status" value="1"/>
</dbReference>
<dbReference type="GeneID" id="63705324"/>
<keyword evidence="8" id="KW-0547">Nucleotide-binding</keyword>
<dbReference type="SUPFAM" id="SSF52374">
    <property type="entry name" value="Nucleotidylyl transferase"/>
    <property type="match status" value="1"/>
</dbReference>
<dbReference type="PROSITE" id="PS00178">
    <property type="entry name" value="AA_TRNA_LIGASE_I"/>
    <property type="match status" value="1"/>
</dbReference>
<dbReference type="NCBIfam" id="TIGR00456">
    <property type="entry name" value="argS"/>
    <property type="match status" value="1"/>
</dbReference>
<dbReference type="PRINTS" id="PR01038">
    <property type="entry name" value="TRNASYNTHARG"/>
</dbReference>
<dbReference type="SUPFAM" id="SSF55190">
    <property type="entry name" value="Arginyl-tRNA synthetase (ArgRS), N-terminal 'additional' domain"/>
    <property type="match status" value="1"/>
</dbReference>
<evidence type="ECO:0000256" key="15">
    <source>
        <dbReference type="ARBA" id="ARBA00049339"/>
    </source>
</evidence>
<feature type="transmembrane region" description="Helical" evidence="18">
    <location>
        <begin position="1159"/>
        <end position="1181"/>
    </location>
</feature>
<evidence type="ECO:0000313" key="21">
    <source>
        <dbReference type="Proteomes" id="UP000070168"/>
    </source>
</evidence>
<evidence type="ECO:0000256" key="4">
    <source>
        <dbReference type="ARBA" id="ARBA00012837"/>
    </source>
</evidence>
<evidence type="ECO:0000256" key="8">
    <source>
        <dbReference type="ARBA" id="ARBA00022741"/>
    </source>
</evidence>
<dbReference type="InterPro" id="IPR014729">
    <property type="entry name" value="Rossmann-like_a/b/a_fold"/>
</dbReference>
<dbReference type="SMART" id="SM00382">
    <property type="entry name" value="AAA"/>
    <property type="match status" value="1"/>
</dbReference>
<evidence type="ECO:0000256" key="16">
    <source>
        <dbReference type="SAM" id="Coils"/>
    </source>
</evidence>
<dbReference type="InterPro" id="IPR001412">
    <property type="entry name" value="aa-tRNA-synth_I_CS"/>
</dbReference>
<dbReference type="InterPro" id="IPR003593">
    <property type="entry name" value="AAA+_ATPase"/>
</dbReference>
<dbReference type="CDD" id="cd00671">
    <property type="entry name" value="ArgRS_core"/>
    <property type="match status" value="1"/>
</dbReference>
<dbReference type="GO" id="GO:0006420">
    <property type="term" value="P:arginyl-tRNA aminoacylation"/>
    <property type="evidence" value="ECO:0007669"/>
    <property type="project" value="InterPro"/>
</dbReference>
<dbReference type="OrthoDB" id="68056at2759"/>
<evidence type="ECO:0000256" key="5">
    <source>
        <dbReference type="ARBA" id="ARBA00022448"/>
    </source>
</evidence>
<dbReference type="SMART" id="SM01016">
    <property type="entry name" value="Arg_tRNA_synt_N"/>
    <property type="match status" value="1"/>
</dbReference>
<feature type="transmembrane region" description="Helical" evidence="18">
    <location>
        <begin position="1284"/>
        <end position="1305"/>
    </location>
</feature>
<dbReference type="GO" id="GO:0016020">
    <property type="term" value="C:membrane"/>
    <property type="evidence" value="ECO:0007669"/>
    <property type="project" value="UniProtKB-SubCell"/>
</dbReference>
<dbReference type="InterPro" id="IPR013525">
    <property type="entry name" value="ABC2_TM"/>
</dbReference>
<dbReference type="SMART" id="SM00836">
    <property type="entry name" value="DALR_1"/>
    <property type="match status" value="1"/>
</dbReference>
<dbReference type="GO" id="GO:0005737">
    <property type="term" value="C:cytoplasm"/>
    <property type="evidence" value="ECO:0007669"/>
    <property type="project" value="InterPro"/>
</dbReference>
<dbReference type="OMA" id="KEPARAN"/>
<dbReference type="PANTHER" id="PTHR48042:SF11">
    <property type="entry name" value="ABC TRANSPORTER G FAMILY MEMBER 11"/>
    <property type="match status" value="1"/>
</dbReference>
<keyword evidence="7 18" id="KW-0812">Transmembrane</keyword>
<evidence type="ECO:0000256" key="14">
    <source>
        <dbReference type="ARBA" id="ARBA00033033"/>
    </source>
</evidence>
<keyword evidence="12 18" id="KW-0472">Membrane</keyword>
<keyword evidence="13 20" id="KW-0030">Aminoacyl-tRNA synthetase</keyword>
<comment type="similarity">
    <text evidence="3">Belongs to the ABC transporter superfamily. ABCG family. Eye pigment precursor importer (TC 3.A.1.204) subfamily.</text>
</comment>
<dbReference type="Pfam" id="PF00005">
    <property type="entry name" value="ABC_tran"/>
    <property type="match status" value="1"/>
</dbReference>
<feature type="transmembrane region" description="Helical" evidence="18">
    <location>
        <begin position="1046"/>
        <end position="1068"/>
    </location>
</feature>
<keyword evidence="10" id="KW-0648">Protein biosynthesis</keyword>
<protein>
    <recommendedName>
        <fullName evidence="4">arginine--tRNA ligase</fullName>
        <ecNumber evidence="4">6.1.1.19</ecNumber>
    </recommendedName>
    <alternativeName>
        <fullName evidence="14">Arginyl-tRNA synthetase</fullName>
    </alternativeName>
</protein>
<dbReference type="InterPro" id="IPR036695">
    <property type="entry name" value="Arg-tRNA-synth_N_sf"/>
</dbReference>
<dbReference type="PROSITE" id="PS00211">
    <property type="entry name" value="ABC_TRANSPORTER_1"/>
    <property type="match status" value="1"/>
</dbReference>
<keyword evidence="16" id="KW-0175">Coiled coil</keyword>
<dbReference type="Pfam" id="PF00750">
    <property type="entry name" value="tRNA-synt_1d"/>
    <property type="match status" value="1"/>
</dbReference>
<keyword evidence="11 18" id="KW-1133">Transmembrane helix</keyword>
<dbReference type="Gene3D" id="3.40.50.620">
    <property type="entry name" value="HUPs"/>
    <property type="match status" value="1"/>
</dbReference>
<comment type="caution">
    <text evidence="20">The sequence shown here is derived from an EMBL/GenBank/DDBJ whole genome shotgun (WGS) entry which is preliminary data.</text>
</comment>
<keyword evidence="5" id="KW-0813">Transport</keyword>
<dbReference type="InterPro" id="IPR009080">
    <property type="entry name" value="tRNAsynth_Ia_anticodon-bd"/>
</dbReference>
<dbReference type="FunFam" id="3.40.50.300:FF:001305">
    <property type="entry name" value="ABCG transporter ABC superfamily"/>
    <property type="match status" value="1"/>
</dbReference>
<dbReference type="Gene3D" id="3.30.1360.70">
    <property type="entry name" value="Arginyl tRNA synthetase N-terminal domain"/>
    <property type="match status" value="1"/>
</dbReference>
<evidence type="ECO:0000256" key="3">
    <source>
        <dbReference type="ARBA" id="ARBA00005814"/>
    </source>
</evidence>
<dbReference type="GO" id="GO:0016887">
    <property type="term" value="F:ATP hydrolysis activity"/>
    <property type="evidence" value="ECO:0007669"/>
    <property type="project" value="InterPro"/>
</dbReference>
<dbReference type="InterPro" id="IPR005148">
    <property type="entry name" value="Arg-tRNA-synth_N"/>
</dbReference>
<evidence type="ECO:0000256" key="18">
    <source>
        <dbReference type="SAM" id="Phobius"/>
    </source>
</evidence>
<dbReference type="STRING" id="5078.A0A135LHH8"/>
<dbReference type="SUPFAM" id="SSF47323">
    <property type="entry name" value="Anticodon-binding domain of a subclass of class I aminoacyl-tRNA synthetases"/>
    <property type="match status" value="1"/>
</dbReference>
<dbReference type="GO" id="GO:0004814">
    <property type="term" value="F:arginine-tRNA ligase activity"/>
    <property type="evidence" value="ECO:0007669"/>
    <property type="project" value="UniProtKB-EC"/>
</dbReference>
<evidence type="ECO:0000256" key="17">
    <source>
        <dbReference type="SAM" id="MobiDB-lite"/>
    </source>
</evidence>
<dbReference type="GO" id="GO:0005524">
    <property type="term" value="F:ATP binding"/>
    <property type="evidence" value="ECO:0007669"/>
    <property type="project" value="UniProtKB-KW"/>
</dbReference>
<dbReference type="InterPro" id="IPR008909">
    <property type="entry name" value="DALR_anticod-bd"/>
</dbReference>
<dbReference type="InterPro" id="IPR043926">
    <property type="entry name" value="ABCG_dom"/>
</dbReference>
<dbReference type="FunFam" id="1.10.730.10:FF:000006">
    <property type="entry name" value="Arginyl-tRNA synthetase 2, mitochondrial"/>
    <property type="match status" value="1"/>
</dbReference>
<evidence type="ECO:0000256" key="6">
    <source>
        <dbReference type="ARBA" id="ARBA00022598"/>
    </source>
</evidence>
<dbReference type="PANTHER" id="PTHR48042">
    <property type="entry name" value="ABC TRANSPORTER G FAMILY MEMBER 11"/>
    <property type="match status" value="1"/>
</dbReference>
<evidence type="ECO:0000256" key="7">
    <source>
        <dbReference type="ARBA" id="ARBA00022692"/>
    </source>
</evidence>
<organism evidence="20 21">
    <name type="scientific">Penicillium patulum</name>
    <name type="common">Penicillium griseofulvum</name>
    <dbReference type="NCBI Taxonomy" id="5078"/>
    <lineage>
        <taxon>Eukaryota</taxon>
        <taxon>Fungi</taxon>
        <taxon>Dikarya</taxon>
        <taxon>Ascomycota</taxon>
        <taxon>Pezizomycotina</taxon>
        <taxon>Eurotiomycetes</taxon>
        <taxon>Eurotiomycetidae</taxon>
        <taxon>Eurotiales</taxon>
        <taxon>Aspergillaceae</taxon>
        <taxon>Penicillium</taxon>
    </lineage>
</organism>
<comment type="subcellular location">
    <subcellularLocation>
        <location evidence="1">Membrane</location>
        <topology evidence="1">Multi-pass membrane protein</topology>
    </subcellularLocation>
</comment>
<dbReference type="EC" id="6.1.1.19" evidence="4"/>
<proteinExistence type="inferred from homology"/>
<dbReference type="InterPro" id="IPR017871">
    <property type="entry name" value="ABC_transporter-like_CS"/>
</dbReference>
<keyword evidence="6" id="KW-0436">Ligase</keyword>
<feature type="domain" description="ABC transporter" evidence="19">
    <location>
        <begin position="708"/>
        <end position="956"/>
    </location>
</feature>
<dbReference type="InterPro" id="IPR035684">
    <property type="entry name" value="ArgRS_core"/>
</dbReference>
<evidence type="ECO:0000313" key="20">
    <source>
        <dbReference type="EMBL" id="KXG48441.1"/>
    </source>
</evidence>
<dbReference type="Proteomes" id="UP000070168">
    <property type="component" value="Unassembled WGS sequence"/>
</dbReference>
<dbReference type="Pfam" id="PF01061">
    <property type="entry name" value="ABC2_membrane"/>
    <property type="match status" value="1"/>
</dbReference>
<keyword evidence="21" id="KW-1185">Reference proteome</keyword>
<dbReference type="CDD" id="cd03213">
    <property type="entry name" value="ABCG_EPDR"/>
    <property type="match status" value="1"/>
</dbReference>
<dbReference type="PROSITE" id="PS50893">
    <property type="entry name" value="ABC_TRANSPORTER_2"/>
    <property type="match status" value="1"/>
</dbReference>
<keyword evidence="9" id="KW-0067">ATP-binding</keyword>
<dbReference type="Gene3D" id="1.10.730.10">
    <property type="entry name" value="Isoleucyl-tRNA Synthetase, Domain 1"/>
    <property type="match status" value="1"/>
</dbReference>
<dbReference type="Pfam" id="PF05746">
    <property type="entry name" value="DALR_1"/>
    <property type="match status" value="1"/>
</dbReference>
<accession>A0A135LHH8</accession>
<dbReference type="Gene3D" id="3.40.50.300">
    <property type="entry name" value="P-loop containing nucleotide triphosphate hydrolases"/>
    <property type="match status" value="1"/>
</dbReference>
<dbReference type="EMBL" id="LHQR01000065">
    <property type="protein sequence ID" value="KXG48441.1"/>
    <property type="molecule type" value="Genomic_DNA"/>
</dbReference>
<evidence type="ECO:0000256" key="12">
    <source>
        <dbReference type="ARBA" id="ARBA00023136"/>
    </source>
</evidence>
<dbReference type="InterPro" id="IPR003439">
    <property type="entry name" value="ABC_transporter-like_ATP-bd"/>
</dbReference>
<gene>
    <name evidence="20" type="ORF">PGRI_023110</name>
</gene>
<evidence type="ECO:0000256" key="11">
    <source>
        <dbReference type="ARBA" id="ARBA00022989"/>
    </source>
</evidence>
<evidence type="ECO:0000256" key="13">
    <source>
        <dbReference type="ARBA" id="ARBA00023146"/>
    </source>
</evidence>
<comment type="similarity">
    <text evidence="2">Belongs to the class-I aminoacyl-tRNA synthetase family.</text>
</comment>
<dbReference type="Pfam" id="PF19055">
    <property type="entry name" value="ABC2_membrane_7"/>
    <property type="match status" value="1"/>
</dbReference>
<dbReference type="GO" id="GO:0140359">
    <property type="term" value="F:ABC-type transporter activity"/>
    <property type="evidence" value="ECO:0007669"/>
    <property type="project" value="InterPro"/>
</dbReference>
<evidence type="ECO:0000256" key="1">
    <source>
        <dbReference type="ARBA" id="ARBA00004141"/>
    </source>
</evidence>